<evidence type="ECO:0000259" key="9">
    <source>
        <dbReference type="Pfam" id="PF00694"/>
    </source>
</evidence>
<dbReference type="PRINTS" id="PR00415">
    <property type="entry name" value="ACONITASE"/>
</dbReference>
<dbReference type="Gene3D" id="3.20.19.10">
    <property type="entry name" value="Aconitase, domain 4"/>
    <property type="match status" value="1"/>
</dbReference>
<evidence type="ECO:0000313" key="10">
    <source>
        <dbReference type="EMBL" id="EFD92260.1"/>
    </source>
</evidence>
<dbReference type="PROSITE" id="PS00450">
    <property type="entry name" value="ACONITASE_1"/>
    <property type="match status" value="1"/>
</dbReference>
<dbReference type="Gene3D" id="6.10.190.10">
    <property type="match status" value="1"/>
</dbReference>
<dbReference type="InterPro" id="IPR006249">
    <property type="entry name" value="Aconitase/IRP2"/>
</dbReference>
<dbReference type="EMBL" id="GG745613">
    <property type="protein sequence ID" value="EFD92260.1"/>
    <property type="molecule type" value="Genomic_DNA"/>
</dbReference>
<comment type="cofactor">
    <cofactor evidence="1">
        <name>[4Fe-4S] cluster</name>
        <dbReference type="ChEBI" id="CHEBI:49883"/>
    </cofactor>
</comment>
<dbReference type="InterPro" id="IPR001030">
    <property type="entry name" value="Acoase/IPM_deHydtase_lsu_aba"/>
</dbReference>
<dbReference type="PANTHER" id="PTHR11670">
    <property type="entry name" value="ACONITASE/IRON-RESPONSIVE ELEMENT FAMILY MEMBER"/>
    <property type="match status" value="1"/>
</dbReference>
<dbReference type="GO" id="GO:0016829">
    <property type="term" value="F:lyase activity"/>
    <property type="evidence" value="ECO:0007669"/>
    <property type="project" value="UniProtKB-KW"/>
</dbReference>
<feature type="domain" description="Aconitase A/isopropylmalate dehydratase small subunit swivel" evidence="9">
    <location>
        <begin position="722"/>
        <end position="848"/>
    </location>
</feature>
<dbReference type="PROSITE" id="PS01244">
    <property type="entry name" value="ACONITASE_2"/>
    <property type="match status" value="1"/>
</dbReference>
<dbReference type="InterPro" id="IPR000573">
    <property type="entry name" value="AconitaseA/IPMdHydase_ssu_swvl"/>
</dbReference>
<evidence type="ECO:0000256" key="5">
    <source>
        <dbReference type="ARBA" id="ARBA00023014"/>
    </source>
</evidence>
<comment type="similarity">
    <text evidence="2">Belongs to the aconitase/IPM isomerase family.</text>
</comment>
<name>D6GWZ8_PARA5</name>
<dbReference type="NCBIfam" id="TIGR01341">
    <property type="entry name" value="aconitase_1"/>
    <property type="match status" value="1"/>
</dbReference>
<dbReference type="FunFam" id="3.20.19.10:FF:000001">
    <property type="entry name" value="Aconitate hydratase"/>
    <property type="match status" value="1"/>
</dbReference>
<dbReference type="InterPro" id="IPR044137">
    <property type="entry name" value="AcnA_IRP_Swivel"/>
</dbReference>
<feature type="region of interest" description="Disordered" evidence="7">
    <location>
        <begin position="412"/>
        <end position="431"/>
    </location>
</feature>
<dbReference type="Gene3D" id="3.30.499.10">
    <property type="entry name" value="Aconitase, domain 3"/>
    <property type="match status" value="2"/>
</dbReference>
<sequence>MVLDKEEISKKFNVNGKEINYYSLKELEKKGHNISQLPFSMRVVLESLIRNLDNKSVKEEDVINIANWNPKELNDRDVPFKVSRVLMQDFTGVPAVVDIAAIRDYISKKGEDPASVEPLMKVDLIIDHSVQIDAFGTEEAFKINQEKEVERNGERYKLLKWASQAFKSFNVFPPSAGICHQVNLEYLGEVVHFDKRNNMAYPDTLVGTDSHTTMIDGLGVIGFGVGGIEAEAALLNQPVSFTTPKVLGVNLKGKLGKGITAMDLALTLTKKFREKGVVGWFIEYYGEGVKSLSLPDRATISNMCPEYGATISFFPVDDETLNYMRQTGREEEQIQLIKEYYTAQGMFNMDYSNIAFSDAIELDLGSVEPSVSGPSNPKQAVPLSMVPSTFINAFIKGTNAQSLSPSLKEEARLGSESNLVEPDNSITERKEKDLKKERIKFDDGSEEDFSDGDIVISAITSCTNTSNPLAMVAAGLLARNAVEKGLTINKKVKTSLAPGSRVVTEYLKKAGLDVYLDKLGYSLVGYGCTTCIGNSGPLVSEVSKAIKEKGISTASVLSGNRNYEARIHNEVKGNYLMSPPLVVAFGIAGSILKDLSKEPLGKDKGGKDVYLKDIWPSDEEIRKVVDATLSPNEFKEKYKDNLKDVNPFWNKLPPANGLLYEWEDSSTYIRLPPFFDGFDPSKDVSATSIENAATLAVFGDSISTDHISPAGSIPKNSPAGEYLLGKGVKLEEFNTYGSRRGNHEVMMRGTFANTRIKNLLLEGVEGGYTLHFPDKEKTSIYDAAMKYKEEKRPLVIFGGIEYGSGSSRDWAAKGPSLLGVKAVIAKSFERIHRSNLVGMGVLPLQFKDKEDAFTLGIDFSKPIEIVIGSDFKPRSELTLRYYGSDGQKKDTNVTARIDSEIEMEYYKYGGVLNYVIKKRLENGS</sequence>
<gene>
    <name evidence="10" type="ORF">BJBARM5_1022</name>
</gene>
<evidence type="ECO:0000256" key="4">
    <source>
        <dbReference type="ARBA" id="ARBA00023004"/>
    </source>
</evidence>
<keyword evidence="5" id="KW-0411">Iron-sulfur</keyword>
<dbReference type="GO" id="GO:0046872">
    <property type="term" value="F:metal ion binding"/>
    <property type="evidence" value="ECO:0007669"/>
    <property type="project" value="UniProtKB-KW"/>
</dbReference>
<keyword evidence="3" id="KW-0479">Metal-binding</keyword>
<dbReference type="GO" id="GO:0051536">
    <property type="term" value="F:iron-sulfur cluster binding"/>
    <property type="evidence" value="ECO:0007669"/>
    <property type="project" value="UniProtKB-KW"/>
</dbReference>
<evidence type="ECO:0000256" key="1">
    <source>
        <dbReference type="ARBA" id="ARBA00001966"/>
    </source>
</evidence>
<dbReference type="SUPFAM" id="SSF52016">
    <property type="entry name" value="LeuD/IlvD-like"/>
    <property type="match status" value="1"/>
</dbReference>
<dbReference type="Pfam" id="PF00694">
    <property type="entry name" value="Aconitase_C"/>
    <property type="match status" value="1"/>
</dbReference>
<dbReference type="NCBIfam" id="NF009520">
    <property type="entry name" value="PRK12881.1"/>
    <property type="match status" value="1"/>
</dbReference>
<reference evidence="10 11" key="1">
    <citation type="journal article" date="2010" name="Proc. Natl. Acad. Sci. U.S.A.">
        <title>Enigmatic, ultrasmall, uncultivated Archaea.</title>
        <authorList>
            <person name="Baker B.J."/>
            <person name="Comolli L.R."/>
            <person name="Dick G.J."/>
            <person name="Hauser L.J."/>
            <person name="Hyatt D."/>
            <person name="Dill B.D."/>
            <person name="Land M.L."/>
            <person name="Verberkmoes N.C."/>
            <person name="Hettich R.L."/>
            <person name="Banfield J.F."/>
        </authorList>
    </citation>
    <scope>NUCLEOTIDE SEQUENCE [LARGE SCALE GENOMIC DNA]</scope>
</reference>
<dbReference type="Proteomes" id="UP000009376">
    <property type="component" value="Unassembled WGS sequence"/>
</dbReference>
<dbReference type="NCBIfam" id="NF006757">
    <property type="entry name" value="PRK09277.1"/>
    <property type="match status" value="1"/>
</dbReference>
<feature type="domain" description="Aconitase/3-isopropylmalate dehydratase large subunit alpha/beta/alpha" evidence="8">
    <location>
        <begin position="74"/>
        <end position="589"/>
    </location>
</feature>
<dbReference type="SUPFAM" id="SSF53732">
    <property type="entry name" value="Aconitase iron-sulfur domain"/>
    <property type="match status" value="1"/>
</dbReference>
<proteinExistence type="inferred from homology"/>
<dbReference type="InterPro" id="IPR015931">
    <property type="entry name" value="Acnase/IPM_dHydase_lsu_aba_1/3"/>
</dbReference>
<dbReference type="InterPro" id="IPR036008">
    <property type="entry name" value="Aconitase_4Fe-4S_dom"/>
</dbReference>
<evidence type="ECO:0000259" key="8">
    <source>
        <dbReference type="Pfam" id="PF00330"/>
    </source>
</evidence>
<accession>D6GWZ8</accession>
<evidence type="ECO:0000256" key="6">
    <source>
        <dbReference type="ARBA" id="ARBA00023239"/>
    </source>
</evidence>
<dbReference type="CDD" id="cd01580">
    <property type="entry name" value="AcnA_IRP_Swivel"/>
    <property type="match status" value="1"/>
</dbReference>
<evidence type="ECO:0000256" key="2">
    <source>
        <dbReference type="ARBA" id="ARBA00007185"/>
    </source>
</evidence>
<keyword evidence="4" id="KW-0408">Iron</keyword>
<protein>
    <submittedName>
        <fullName evidence="10">Aconitate hydratase 1</fullName>
    </submittedName>
</protein>
<dbReference type="InterPro" id="IPR015928">
    <property type="entry name" value="Aconitase/3IPM_dehydase_swvl"/>
</dbReference>
<dbReference type="InterPro" id="IPR018136">
    <property type="entry name" value="Aconitase_4Fe-4S_BS"/>
</dbReference>
<dbReference type="AlphaFoldDB" id="D6GWZ8"/>
<keyword evidence="6" id="KW-0456">Lyase</keyword>
<dbReference type="Pfam" id="PF00330">
    <property type="entry name" value="Aconitase"/>
    <property type="match status" value="1"/>
</dbReference>
<evidence type="ECO:0000256" key="7">
    <source>
        <dbReference type="SAM" id="MobiDB-lite"/>
    </source>
</evidence>
<evidence type="ECO:0000256" key="3">
    <source>
        <dbReference type="ARBA" id="ARBA00022723"/>
    </source>
</evidence>
<evidence type="ECO:0000313" key="11">
    <source>
        <dbReference type="Proteomes" id="UP000009376"/>
    </source>
</evidence>
<organism evidence="10 11">
    <name type="scientific">Candidatus Parvarchaeum acidophilus ARMAN-5</name>
    <dbReference type="NCBI Taxonomy" id="662762"/>
    <lineage>
        <taxon>Archaea</taxon>
        <taxon>Candidatus Parvarchaeota</taxon>
        <taxon>Candidatus Parvarchaeum</taxon>
    </lineage>
</organism>